<protein>
    <recommendedName>
        <fullName evidence="3">Porin</fullName>
    </recommendedName>
</protein>
<dbReference type="Pfam" id="PF07642">
    <property type="entry name" value="BBP2"/>
    <property type="match status" value="1"/>
</dbReference>
<name>A0AA35UWB5_METCP</name>
<dbReference type="RefSeq" id="WP_017366392.1">
    <property type="nucleotide sequence ID" value="NZ_OX458332.1"/>
</dbReference>
<dbReference type="EMBL" id="OX458332">
    <property type="protein sequence ID" value="CAI8850950.1"/>
    <property type="molecule type" value="Genomic_DNA"/>
</dbReference>
<evidence type="ECO:0000313" key="2">
    <source>
        <dbReference type="Proteomes" id="UP001158598"/>
    </source>
</evidence>
<proteinExistence type="predicted"/>
<sequence>MTLHNQLETMMTQTAKLRPLVFGILATLSMGGEAKDFAETTGLLDWATDGANVQPFEEWGVKWGGWIDTGVSTNFTNSKWNGPVSFGDRSAELQMNQLYLYLERAVATSGDDWDFGGRFDFMYGTDAGFTQTYGAPQGNWDLHLNASNIKYYRTALPQAYASVYAPIGNGLTLKLGHFYTIIGYEVVTAPDNFFYSHAYTMQYGEPFTHTGLLGSYPIDSNWTLTGGVVTGSVTGGWDGGFNQGLGAWSGIGGIGWVSDDQGTKVNISGTTGPTSETNSNQWSIYSLVIQHDITEDLHYVFQHDHGFANGASMGANGKPQDATWYGINNYLFYDIQDDLSIGLRGEWFRDDDALVNFGSSGANFGRVYSIGRQVGGVGLGSGLPASSYYEFTLGLNWKPSQWLIVRPNLRYDWADNAKPFNNGGASVGYAGDRRDQILFSTDVVISF</sequence>
<evidence type="ECO:0008006" key="3">
    <source>
        <dbReference type="Google" id="ProtNLM"/>
    </source>
</evidence>
<evidence type="ECO:0000313" key="1">
    <source>
        <dbReference type="EMBL" id="CAI8850950.1"/>
    </source>
</evidence>
<dbReference type="AlphaFoldDB" id="A0AA35UWB5"/>
<reference evidence="1" key="1">
    <citation type="submission" date="2023-03" db="EMBL/GenBank/DDBJ databases">
        <authorList>
            <person name="Pearce D."/>
        </authorList>
    </citation>
    <scope>NUCLEOTIDE SEQUENCE</scope>
    <source>
        <strain evidence="1">Mc</strain>
    </source>
</reference>
<dbReference type="GeneID" id="88224331"/>
<dbReference type="Proteomes" id="UP001158598">
    <property type="component" value="Chromosome"/>
</dbReference>
<dbReference type="InterPro" id="IPR011486">
    <property type="entry name" value="BBP2"/>
</dbReference>
<organism evidence="1 2">
    <name type="scientific">Methylococcus capsulatus</name>
    <dbReference type="NCBI Taxonomy" id="414"/>
    <lineage>
        <taxon>Bacteria</taxon>
        <taxon>Pseudomonadati</taxon>
        <taxon>Pseudomonadota</taxon>
        <taxon>Gammaproteobacteria</taxon>
        <taxon>Methylococcales</taxon>
        <taxon>Methylococcaceae</taxon>
        <taxon>Methylococcus</taxon>
    </lineage>
</organism>
<accession>A0AA35UWB5</accession>
<gene>
    <name evidence="1" type="ORF">MCNOR_2497</name>
</gene>